<evidence type="ECO:0000313" key="2">
    <source>
        <dbReference type="Proteomes" id="UP001627154"/>
    </source>
</evidence>
<accession>A0ABD2VVE6</accession>
<dbReference type="Proteomes" id="UP001627154">
    <property type="component" value="Unassembled WGS sequence"/>
</dbReference>
<gene>
    <name evidence="1" type="ORF">TKK_019850</name>
</gene>
<evidence type="ECO:0000313" key="1">
    <source>
        <dbReference type="EMBL" id="KAL3384372.1"/>
    </source>
</evidence>
<keyword evidence="2" id="KW-1185">Reference proteome</keyword>
<sequence>MEIFLKSFVEMMNNLCNEGIPCVIKGKKLDLKIYALLSCVDTVARAPMQGLTQFNGKYGCNWCLHPTMWAKGTKYPILNGIPLRTHKDTIKIMANLKQSRTWGVKSASPLVHMNSFNIIEGFCPDYMHCILAGVGKQITKYFINSNNIELYQGYLDNMKFPHQICRISRPLADLRYWKCREWENWILYASLPIFSLTLSQEMIEYWALLVESLYILLTNDITIADLDRVDEMLHLFVYLTEKNFKKKAMTYNVHQLLHISTSVKNWGPLWSHSAFAFESGNHNLLQAIHSGRGIISQILRFININQCAAKIEKKIFSENDYPMTDFCINRFQTGVKNSFKLSEVRYFGKGIDTSPMYKKAFNLSDKCKSYYRIIKNHCKYSSSLKVCVKSDNSKVQLYTGEFVELLEFFVDVESKMELTLCKKINLCNENVLGNYLSKDTLRLKLDEMNLKQITFDETPIIIQTNLIKSICVCTKINEKAYLCATPNLYYY</sequence>
<dbReference type="EMBL" id="JBJJXI010000174">
    <property type="protein sequence ID" value="KAL3384372.1"/>
    <property type="molecule type" value="Genomic_DNA"/>
</dbReference>
<organism evidence="1 2">
    <name type="scientific">Trichogramma kaykai</name>
    <dbReference type="NCBI Taxonomy" id="54128"/>
    <lineage>
        <taxon>Eukaryota</taxon>
        <taxon>Metazoa</taxon>
        <taxon>Ecdysozoa</taxon>
        <taxon>Arthropoda</taxon>
        <taxon>Hexapoda</taxon>
        <taxon>Insecta</taxon>
        <taxon>Pterygota</taxon>
        <taxon>Neoptera</taxon>
        <taxon>Endopterygota</taxon>
        <taxon>Hymenoptera</taxon>
        <taxon>Apocrita</taxon>
        <taxon>Proctotrupomorpha</taxon>
        <taxon>Chalcidoidea</taxon>
        <taxon>Trichogrammatidae</taxon>
        <taxon>Trichogramma</taxon>
    </lineage>
</organism>
<dbReference type="AlphaFoldDB" id="A0ABD2VVE6"/>
<reference evidence="1 2" key="1">
    <citation type="journal article" date="2024" name="bioRxiv">
        <title>A reference genome for Trichogramma kaykai: A tiny desert-dwelling parasitoid wasp with competing sex-ratio distorters.</title>
        <authorList>
            <person name="Culotta J."/>
            <person name="Lindsey A.R."/>
        </authorList>
    </citation>
    <scope>NUCLEOTIDE SEQUENCE [LARGE SCALE GENOMIC DNA]</scope>
    <source>
        <strain evidence="1 2">KSX58</strain>
    </source>
</reference>
<dbReference type="PANTHER" id="PTHR46579:SF1">
    <property type="entry name" value="F5_8 TYPE C DOMAIN-CONTAINING PROTEIN"/>
    <property type="match status" value="1"/>
</dbReference>
<name>A0ABD2VVE6_9HYME</name>
<proteinExistence type="predicted"/>
<evidence type="ECO:0008006" key="3">
    <source>
        <dbReference type="Google" id="ProtNLM"/>
    </source>
</evidence>
<dbReference type="PANTHER" id="PTHR46579">
    <property type="entry name" value="F5/8 TYPE C DOMAIN-CONTAINING PROTEIN-RELATED"/>
    <property type="match status" value="1"/>
</dbReference>
<protein>
    <recommendedName>
        <fullName evidence="3">Transposase domain-containing protein</fullName>
    </recommendedName>
</protein>
<comment type="caution">
    <text evidence="1">The sequence shown here is derived from an EMBL/GenBank/DDBJ whole genome shotgun (WGS) entry which is preliminary data.</text>
</comment>